<dbReference type="EMBL" id="JAQQWL010000010">
    <property type="protein sequence ID" value="KAK8054750.1"/>
    <property type="molecule type" value="Genomic_DNA"/>
</dbReference>
<evidence type="ECO:0000313" key="1">
    <source>
        <dbReference type="EMBL" id="KAK8054750.1"/>
    </source>
</evidence>
<protein>
    <submittedName>
        <fullName evidence="1">Uncharacterized protein</fullName>
    </submittedName>
</protein>
<reference evidence="1 2" key="1">
    <citation type="submission" date="2023-01" db="EMBL/GenBank/DDBJ databases">
        <title>Analysis of 21 Apiospora genomes using comparative genomics revels a genus with tremendous synthesis potential of carbohydrate active enzymes and secondary metabolites.</title>
        <authorList>
            <person name="Sorensen T."/>
        </authorList>
    </citation>
    <scope>NUCLEOTIDE SEQUENCE [LARGE SCALE GENOMIC DNA]</scope>
    <source>
        <strain evidence="1 2">CBS 135458</strain>
    </source>
</reference>
<dbReference type="Proteomes" id="UP001480595">
    <property type="component" value="Unassembled WGS sequence"/>
</dbReference>
<keyword evidence="2" id="KW-1185">Reference proteome</keyword>
<accession>A0ABR1U759</accession>
<dbReference type="GeneID" id="92094289"/>
<comment type="caution">
    <text evidence="1">The sequence shown here is derived from an EMBL/GenBank/DDBJ whole genome shotgun (WGS) entry which is preliminary data.</text>
</comment>
<organism evidence="1 2">
    <name type="scientific">Apiospora phragmitis</name>
    <dbReference type="NCBI Taxonomy" id="2905665"/>
    <lineage>
        <taxon>Eukaryota</taxon>
        <taxon>Fungi</taxon>
        <taxon>Dikarya</taxon>
        <taxon>Ascomycota</taxon>
        <taxon>Pezizomycotina</taxon>
        <taxon>Sordariomycetes</taxon>
        <taxon>Xylariomycetidae</taxon>
        <taxon>Amphisphaeriales</taxon>
        <taxon>Apiosporaceae</taxon>
        <taxon>Apiospora</taxon>
    </lineage>
</organism>
<evidence type="ECO:0000313" key="2">
    <source>
        <dbReference type="Proteomes" id="UP001480595"/>
    </source>
</evidence>
<sequence length="59" mass="6616">MGPLPLMERRWLPLSLLHTLRHSEEMGSHHIFQGPPPLPPPLPPPPLVLVVLLHPRAAQ</sequence>
<dbReference type="RefSeq" id="XP_066713396.1">
    <property type="nucleotide sequence ID" value="XM_066861226.1"/>
</dbReference>
<proteinExistence type="predicted"/>
<name>A0ABR1U759_9PEZI</name>
<gene>
    <name evidence="1" type="ORF">PG994_009817</name>
</gene>